<evidence type="ECO:0000256" key="4">
    <source>
        <dbReference type="ARBA" id="ARBA00022695"/>
    </source>
</evidence>
<reference evidence="9 10" key="2">
    <citation type="submission" date="2020-03" db="EMBL/GenBank/DDBJ databases">
        <title>Bacillus aquiflavi sp. nov., isolated from yellow water of strong flavor Chinese baijiu in Yibin region of China.</title>
        <authorList>
            <person name="Xie J."/>
        </authorList>
    </citation>
    <scope>NUCLEOTIDE SEQUENCE [LARGE SCALE GENOMIC DNA]</scope>
    <source>
        <strain evidence="9 10">Gsoil 114</strain>
    </source>
</reference>
<proteinExistence type="inferred from homology"/>
<dbReference type="EMBL" id="JAAIWK010000001">
    <property type="protein sequence ID" value="NEY18415.1"/>
    <property type="molecule type" value="Genomic_DNA"/>
</dbReference>
<dbReference type="NCBIfam" id="TIGR04567">
    <property type="entry name" value="RNAP_delt_lowGC"/>
    <property type="match status" value="1"/>
</dbReference>
<keyword evidence="2 6" id="KW-0240">DNA-directed RNA polymerase</keyword>
<feature type="domain" description="HTH HARE-type" evidence="8">
    <location>
        <begin position="14"/>
        <end position="81"/>
    </location>
</feature>
<evidence type="ECO:0000256" key="3">
    <source>
        <dbReference type="ARBA" id="ARBA00022679"/>
    </source>
</evidence>
<evidence type="ECO:0000313" key="10">
    <source>
        <dbReference type="Proteomes" id="UP000476934"/>
    </source>
</evidence>
<protein>
    <recommendedName>
        <fullName evidence="6">Probable DNA-directed RNA polymerase subunit delta</fullName>
    </recommendedName>
    <alternativeName>
        <fullName evidence="6">RNAP delta factor</fullName>
    </alternativeName>
</protein>
<dbReference type="GO" id="GO:0000428">
    <property type="term" value="C:DNA-directed RNA polymerase complex"/>
    <property type="evidence" value="ECO:0007669"/>
    <property type="project" value="UniProtKB-KW"/>
</dbReference>
<feature type="region of interest" description="Disordered" evidence="7">
    <location>
        <begin position="122"/>
        <end position="188"/>
    </location>
</feature>
<comment type="function">
    <text evidence="6">Participates in both the initiation and recycling phases of transcription. In the presence of the delta subunit, RNAP displays an increased specificity of transcription, a decreased affinity for nucleic acids, and an increased efficiency of RNA synthesis because of enhanced recycling.</text>
</comment>
<gene>
    <name evidence="6 9" type="primary">rpoE</name>
    <name evidence="9" type="ORF">G4D61_00340</name>
</gene>
<dbReference type="Proteomes" id="UP000476934">
    <property type="component" value="Unassembled WGS sequence"/>
</dbReference>
<dbReference type="GO" id="GO:0006355">
    <property type="term" value="P:regulation of DNA-templated transcription"/>
    <property type="evidence" value="ECO:0007669"/>
    <property type="project" value="UniProtKB-UniRule"/>
</dbReference>
<dbReference type="PROSITE" id="PS51913">
    <property type="entry name" value="HTH_HARE"/>
    <property type="match status" value="1"/>
</dbReference>
<reference evidence="9 10" key="1">
    <citation type="submission" date="2020-02" db="EMBL/GenBank/DDBJ databases">
        <authorList>
            <person name="Feng H."/>
        </authorList>
    </citation>
    <scope>NUCLEOTIDE SEQUENCE [LARGE SCALE GENOMIC DNA]</scope>
    <source>
        <strain evidence="9 10">Gsoil 114</strain>
    </source>
</reference>
<feature type="compositionally biased region" description="Acidic residues" evidence="7">
    <location>
        <begin position="122"/>
        <end position="181"/>
    </location>
</feature>
<keyword evidence="5 6" id="KW-0804">Transcription</keyword>
<evidence type="ECO:0000256" key="7">
    <source>
        <dbReference type="SAM" id="MobiDB-lite"/>
    </source>
</evidence>
<dbReference type="InterPro" id="IPR029757">
    <property type="entry name" value="RpoE"/>
</dbReference>
<accession>A0A6M0P2L5</accession>
<dbReference type="InterPro" id="IPR038087">
    <property type="entry name" value="RNAP_delta_N_dom_sf"/>
</dbReference>
<organism evidence="9 10">
    <name type="scientific">Heyndrickxia ginsengihumi</name>
    <dbReference type="NCBI Taxonomy" id="363870"/>
    <lineage>
        <taxon>Bacteria</taxon>
        <taxon>Bacillati</taxon>
        <taxon>Bacillota</taxon>
        <taxon>Bacilli</taxon>
        <taxon>Bacillales</taxon>
        <taxon>Bacillaceae</taxon>
        <taxon>Heyndrickxia</taxon>
    </lineage>
</organism>
<evidence type="ECO:0000256" key="1">
    <source>
        <dbReference type="ARBA" id="ARBA00009828"/>
    </source>
</evidence>
<keyword evidence="10" id="KW-1185">Reference proteome</keyword>
<keyword evidence="3 6" id="KW-0808">Transferase</keyword>
<dbReference type="InterPro" id="IPR007759">
    <property type="entry name" value="Asxl_HARE-HTH"/>
</dbReference>
<dbReference type="RefSeq" id="WP_163173069.1">
    <property type="nucleotide sequence ID" value="NZ_JAAIWK010000001.1"/>
</dbReference>
<comment type="subunit">
    <text evidence="6">RNAP is composed of a core of 2 alpha, a beta and a beta' subunits. The core is associated with a delta subunit and one of several sigma factors.</text>
</comment>
<keyword evidence="4 6" id="KW-0548">Nucleotidyltransferase</keyword>
<name>A0A6M0P2L5_9BACI</name>
<evidence type="ECO:0000256" key="6">
    <source>
        <dbReference type="HAMAP-Rule" id="MF_00357"/>
    </source>
</evidence>
<dbReference type="Pfam" id="PF05066">
    <property type="entry name" value="HARE-HTH"/>
    <property type="match status" value="1"/>
</dbReference>
<dbReference type="GO" id="GO:0006351">
    <property type="term" value="P:DNA-templated transcription"/>
    <property type="evidence" value="ECO:0007669"/>
    <property type="project" value="InterPro"/>
</dbReference>
<dbReference type="Gene3D" id="1.10.10.1250">
    <property type="entry name" value="RNA polymerase, subunit delta, N-terminal domain"/>
    <property type="match status" value="1"/>
</dbReference>
<evidence type="ECO:0000259" key="8">
    <source>
        <dbReference type="PROSITE" id="PS51913"/>
    </source>
</evidence>
<dbReference type="GO" id="GO:0003899">
    <property type="term" value="F:DNA-directed RNA polymerase activity"/>
    <property type="evidence" value="ECO:0007669"/>
    <property type="project" value="UniProtKB-UniRule"/>
</dbReference>
<dbReference type="AlphaFoldDB" id="A0A6M0P2L5"/>
<comment type="similarity">
    <text evidence="1 6">Belongs to the RpoE family.</text>
</comment>
<evidence type="ECO:0000313" key="9">
    <source>
        <dbReference type="EMBL" id="NEY18415.1"/>
    </source>
</evidence>
<dbReference type="HAMAP" id="MF_00357">
    <property type="entry name" value="RNApol_bact_RpoE"/>
    <property type="match status" value="1"/>
</dbReference>
<evidence type="ECO:0000256" key="5">
    <source>
        <dbReference type="ARBA" id="ARBA00023163"/>
    </source>
</evidence>
<evidence type="ECO:0000256" key="2">
    <source>
        <dbReference type="ARBA" id="ARBA00022478"/>
    </source>
</evidence>
<sequence length="188" mass="22390">MSLKQLSKEELSEMSFIELAQELLEEKKQTMDFHDLVNEISNLLDLSEEEKRKKMVQFYTDMNVDGSFLNLGDNMWGLRTWYPVDQIDEEVTHTTKVKKKKVKVVDEDDDFDDDFEEDLDFDEIDEIDEDDDFIDEDEDDIEDEDFDDIDEDEDFEDDDLIAEDEYDLSDEDDEEEEADANLEERDKD</sequence>
<comment type="caution">
    <text evidence="9">The sequence shown here is derived from an EMBL/GenBank/DDBJ whole genome shotgun (WGS) entry which is preliminary data.</text>
</comment>